<protein>
    <submittedName>
        <fullName evidence="2">Uncharacterized protein</fullName>
    </submittedName>
</protein>
<accession>A0AC34FPM9</accession>
<dbReference type="Proteomes" id="UP000887579">
    <property type="component" value="Unplaced"/>
</dbReference>
<sequence length="154" mass="18304">MFGINRNKNGKKSKLFIHKFGNLRNLISQKQWIEIQAIINQKTPLRTKHFDITKILTQQAKFNKSQVRIFWNDFFDFHEMKKVLMLHNKILLSFGQKSIENYGIYDVDLSVATKVKLLNAQIKRYLPKKDFEIYLRIQSKVFELSKGEKEALLI</sequence>
<evidence type="ECO:0000313" key="2">
    <source>
        <dbReference type="WBParaSite" id="ES5_v2.g18674.t1"/>
    </source>
</evidence>
<evidence type="ECO:0000313" key="1">
    <source>
        <dbReference type="Proteomes" id="UP000887579"/>
    </source>
</evidence>
<proteinExistence type="predicted"/>
<name>A0AC34FPM9_9BILA</name>
<dbReference type="WBParaSite" id="ES5_v2.g18674.t1">
    <property type="protein sequence ID" value="ES5_v2.g18674.t1"/>
    <property type="gene ID" value="ES5_v2.g18674"/>
</dbReference>
<reference evidence="2" key="1">
    <citation type="submission" date="2022-11" db="UniProtKB">
        <authorList>
            <consortium name="WormBaseParasite"/>
        </authorList>
    </citation>
    <scope>IDENTIFICATION</scope>
</reference>
<organism evidence="1 2">
    <name type="scientific">Panagrolaimus sp. ES5</name>
    <dbReference type="NCBI Taxonomy" id="591445"/>
    <lineage>
        <taxon>Eukaryota</taxon>
        <taxon>Metazoa</taxon>
        <taxon>Ecdysozoa</taxon>
        <taxon>Nematoda</taxon>
        <taxon>Chromadorea</taxon>
        <taxon>Rhabditida</taxon>
        <taxon>Tylenchina</taxon>
        <taxon>Panagrolaimomorpha</taxon>
        <taxon>Panagrolaimoidea</taxon>
        <taxon>Panagrolaimidae</taxon>
        <taxon>Panagrolaimus</taxon>
    </lineage>
</organism>